<dbReference type="Proteomes" id="UP000009169">
    <property type="component" value="Unassembled WGS sequence"/>
</dbReference>
<dbReference type="AlphaFoldDB" id="F2PQK0"/>
<protein>
    <submittedName>
        <fullName evidence="1">Uncharacterized protein</fullName>
    </submittedName>
</protein>
<dbReference type="HOGENOM" id="CLU_2147638_0_0_1"/>
<dbReference type="VEuPathDB" id="FungiDB:TEQG_03201"/>
<gene>
    <name evidence="1" type="ORF">TEQG_03201</name>
</gene>
<organism evidence="1 2">
    <name type="scientific">Trichophyton equinum (strain ATCC MYA-4606 / CBS 127.97)</name>
    <name type="common">Horse ringworm fungus</name>
    <dbReference type="NCBI Taxonomy" id="559882"/>
    <lineage>
        <taxon>Eukaryota</taxon>
        <taxon>Fungi</taxon>
        <taxon>Dikarya</taxon>
        <taxon>Ascomycota</taxon>
        <taxon>Pezizomycotina</taxon>
        <taxon>Eurotiomycetes</taxon>
        <taxon>Eurotiomycetidae</taxon>
        <taxon>Onygenales</taxon>
        <taxon>Arthrodermataceae</taxon>
        <taxon>Trichophyton</taxon>
    </lineage>
</organism>
<proteinExistence type="predicted"/>
<accession>F2PQK0</accession>
<sequence>MVFIFPEKTPLPLSGKWTKAFNHTWNDITPESIPDNGKSQIEFREYRLCWVGSYEAVLESNISWVAPAFSLGGYSFTDIHGEAIVPEVNVQLDVLLNWGLRETSSHWRKWML</sequence>
<keyword evidence="2" id="KW-1185">Reference proteome</keyword>
<evidence type="ECO:0000313" key="2">
    <source>
        <dbReference type="Proteomes" id="UP000009169"/>
    </source>
</evidence>
<dbReference type="EMBL" id="DS995731">
    <property type="protein sequence ID" value="EGE04168.1"/>
    <property type="molecule type" value="Genomic_DNA"/>
</dbReference>
<evidence type="ECO:0000313" key="1">
    <source>
        <dbReference type="EMBL" id="EGE04168.1"/>
    </source>
</evidence>
<name>F2PQK0_TRIEC</name>
<reference evidence="2" key="1">
    <citation type="journal article" date="2012" name="MBio">
        <title>Comparative genome analysis of Trichophyton rubrum and related dermatophytes reveals candidate genes involved in infection.</title>
        <authorList>
            <person name="Martinez D.A."/>
            <person name="Oliver B.G."/>
            <person name="Graeser Y."/>
            <person name="Goldberg J.M."/>
            <person name="Li W."/>
            <person name="Martinez-Rossi N.M."/>
            <person name="Monod M."/>
            <person name="Shelest E."/>
            <person name="Barton R.C."/>
            <person name="Birch E."/>
            <person name="Brakhage A.A."/>
            <person name="Chen Z."/>
            <person name="Gurr S.J."/>
            <person name="Heiman D."/>
            <person name="Heitman J."/>
            <person name="Kosti I."/>
            <person name="Rossi A."/>
            <person name="Saif S."/>
            <person name="Samalova M."/>
            <person name="Saunders C.W."/>
            <person name="Shea T."/>
            <person name="Summerbell R.C."/>
            <person name="Xu J."/>
            <person name="Young S."/>
            <person name="Zeng Q."/>
            <person name="Birren B.W."/>
            <person name="Cuomo C.A."/>
            <person name="White T.C."/>
        </authorList>
    </citation>
    <scope>NUCLEOTIDE SEQUENCE [LARGE SCALE GENOMIC DNA]</scope>
    <source>
        <strain evidence="2">ATCC MYA-4606 / CBS 127.97</strain>
    </source>
</reference>